<dbReference type="RefSeq" id="WP_395822915.1">
    <property type="nucleotide sequence ID" value="NZ_CP043494.1"/>
</dbReference>
<sequence length="211" mass="23058">MEKQTAGRQQLVRSRVGVDRWEEAPPSVEAARPGQCPRCGAASRPVGAGLVLQGHGTRSRQVRGPAQPGQQAQVRVVQVRRYRCRACGGTCTVVPWEVTWRRLYSVAAMVWALALWGLVGLGLEAVRRLVNPWKHTGASEAGRWRTPLRWLRAVHQGQLLAQVHAMRPWPPHWHPRKAAAHVASVVAGYAPPAAPSPPLSTQAFLGAARAQ</sequence>
<dbReference type="Proteomes" id="UP001611383">
    <property type="component" value="Chromosome"/>
</dbReference>
<protein>
    <recommendedName>
        <fullName evidence="4">Transposase</fullName>
    </recommendedName>
</protein>
<keyword evidence="1" id="KW-0472">Membrane</keyword>
<keyword evidence="1" id="KW-0812">Transmembrane</keyword>
<evidence type="ECO:0000313" key="2">
    <source>
        <dbReference type="EMBL" id="WNG46486.1"/>
    </source>
</evidence>
<evidence type="ECO:0000256" key="1">
    <source>
        <dbReference type="SAM" id="Phobius"/>
    </source>
</evidence>
<proteinExistence type="predicted"/>
<name>A0ABY9WRT0_9BACT</name>
<reference evidence="2 3" key="1">
    <citation type="submission" date="2019-08" db="EMBL/GenBank/DDBJ databases">
        <title>Archangium and Cystobacter genomes.</title>
        <authorList>
            <person name="Chen I.-C.K."/>
            <person name="Wielgoss S."/>
        </authorList>
    </citation>
    <scope>NUCLEOTIDE SEQUENCE [LARGE SCALE GENOMIC DNA]</scope>
    <source>
        <strain evidence="2 3">Cbm 6</strain>
    </source>
</reference>
<keyword evidence="3" id="KW-1185">Reference proteome</keyword>
<accession>A0ABY9WRT0</accession>
<organism evidence="2 3">
    <name type="scientific">Archangium minus</name>
    <dbReference type="NCBI Taxonomy" id="83450"/>
    <lineage>
        <taxon>Bacteria</taxon>
        <taxon>Pseudomonadati</taxon>
        <taxon>Myxococcota</taxon>
        <taxon>Myxococcia</taxon>
        <taxon>Myxococcales</taxon>
        <taxon>Cystobacterineae</taxon>
        <taxon>Archangiaceae</taxon>
        <taxon>Archangium</taxon>
    </lineage>
</organism>
<feature type="transmembrane region" description="Helical" evidence="1">
    <location>
        <begin position="103"/>
        <end position="126"/>
    </location>
</feature>
<evidence type="ECO:0000313" key="3">
    <source>
        <dbReference type="Proteomes" id="UP001611383"/>
    </source>
</evidence>
<keyword evidence="1" id="KW-1133">Transmembrane helix</keyword>
<dbReference type="EMBL" id="CP043494">
    <property type="protein sequence ID" value="WNG46486.1"/>
    <property type="molecule type" value="Genomic_DNA"/>
</dbReference>
<gene>
    <name evidence="2" type="ORF">F0U60_21985</name>
</gene>
<evidence type="ECO:0008006" key="4">
    <source>
        <dbReference type="Google" id="ProtNLM"/>
    </source>
</evidence>